<reference evidence="2" key="1">
    <citation type="journal article" date="2017" name="Genome Biol.">
        <title>Comparative genomics reveals high biological diversity and specific adaptations in the industrially and medically important fungal genus Aspergillus.</title>
        <authorList>
            <person name="de Vries R.P."/>
            <person name="Riley R."/>
            <person name="Wiebenga A."/>
            <person name="Aguilar-Osorio G."/>
            <person name="Amillis S."/>
            <person name="Uchima C.A."/>
            <person name="Anderluh G."/>
            <person name="Asadollahi M."/>
            <person name="Askin M."/>
            <person name="Barry K."/>
            <person name="Battaglia E."/>
            <person name="Bayram O."/>
            <person name="Benocci T."/>
            <person name="Braus-Stromeyer S.A."/>
            <person name="Caldana C."/>
            <person name="Canovas D."/>
            <person name="Cerqueira G.C."/>
            <person name="Chen F."/>
            <person name="Chen W."/>
            <person name="Choi C."/>
            <person name="Clum A."/>
            <person name="Dos Santos R.A."/>
            <person name="Damasio A.R."/>
            <person name="Diallinas G."/>
            <person name="Emri T."/>
            <person name="Fekete E."/>
            <person name="Flipphi M."/>
            <person name="Freyberg S."/>
            <person name="Gallo A."/>
            <person name="Gournas C."/>
            <person name="Habgood R."/>
            <person name="Hainaut M."/>
            <person name="Harispe M.L."/>
            <person name="Henrissat B."/>
            <person name="Hilden K.S."/>
            <person name="Hope R."/>
            <person name="Hossain A."/>
            <person name="Karabika E."/>
            <person name="Karaffa L."/>
            <person name="Karanyi Z."/>
            <person name="Krasevec N."/>
            <person name="Kuo A."/>
            <person name="Kusch H."/>
            <person name="LaButti K."/>
            <person name="Lagendijk E.L."/>
            <person name="Lapidus A."/>
            <person name="Levasseur A."/>
            <person name="Lindquist E."/>
            <person name="Lipzen A."/>
            <person name="Logrieco A.F."/>
            <person name="MacCabe A."/>
            <person name="Maekelae M.R."/>
            <person name="Malavazi I."/>
            <person name="Melin P."/>
            <person name="Meyer V."/>
            <person name="Mielnichuk N."/>
            <person name="Miskei M."/>
            <person name="Molnar A.P."/>
            <person name="Mule G."/>
            <person name="Ngan C.Y."/>
            <person name="Orejas M."/>
            <person name="Orosz E."/>
            <person name="Ouedraogo J.P."/>
            <person name="Overkamp K.M."/>
            <person name="Park H.-S."/>
            <person name="Perrone G."/>
            <person name="Piumi F."/>
            <person name="Punt P.J."/>
            <person name="Ram A.F."/>
            <person name="Ramon A."/>
            <person name="Rauscher S."/>
            <person name="Record E."/>
            <person name="Riano-Pachon D.M."/>
            <person name="Robert V."/>
            <person name="Roehrig J."/>
            <person name="Ruller R."/>
            <person name="Salamov A."/>
            <person name="Salih N.S."/>
            <person name="Samson R.A."/>
            <person name="Sandor E."/>
            <person name="Sanguinetti M."/>
            <person name="Schuetze T."/>
            <person name="Sepcic K."/>
            <person name="Shelest E."/>
            <person name="Sherlock G."/>
            <person name="Sophianopoulou V."/>
            <person name="Squina F.M."/>
            <person name="Sun H."/>
            <person name="Susca A."/>
            <person name="Todd R.B."/>
            <person name="Tsang A."/>
            <person name="Unkles S.E."/>
            <person name="van de Wiele N."/>
            <person name="van Rossen-Uffink D."/>
            <person name="Oliveira J.V."/>
            <person name="Vesth T.C."/>
            <person name="Visser J."/>
            <person name="Yu J.-H."/>
            <person name="Zhou M."/>
            <person name="Andersen M.R."/>
            <person name="Archer D.B."/>
            <person name="Baker S.E."/>
            <person name="Benoit I."/>
            <person name="Brakhage A.A."/>
            <person name="Braus G.H."/>
            <person name="Fischer R."/>
            <person name="Frisvad J.C."/>
            <person name="Goldman G.H."/>
            <person name="Houbraken J."/>
            <person name="Oakley B."/>
            <person name="Pocsi I."/>
            <person name="Scazzocchio C."/>
            <person name="Seiboth B."/>
            <person name="vanKuyk P.A."/>
            <person name="Wortman J."/>
            <person name="Dyer P.S."/>
            <person name="Grigoriev I.V."/>
        </authorList>
    </citation>
    <scope>NUCLEOTIDE SEQUENCE [LARGE SCALE GENOMIC DNA]</scope>
    <source>
        <strain evidence="2">DTO 134E9</strain>
    </source>
</reference>
<dbReference type="PANTHER" id="PTHR42087">
    <property type="entry name" value="ILP IS AN APOPTOSIS INHIBITOR"/>
    <property type="match status" value="1"/>
</dbReference>
<gene>
    <name evidence="1" type="ORF">ASPWEDRAFT_41960</name>
</gene>
<proteinExistence type="predicted"/>
<dbReference type="PANTHER" id="PTHR42087:SF2">
    <property type="match status" value="1"/>
</dbReference>
<accession>A0A1L9RGS7</accession>
<evidence type="ECO:0000313" key="2">
    <source>
        <dbReference type="Proteomes" id="UP000184383"/>
    </source>
</evidence>
<protein>
    <submittedName>
        <fullName evidence="1">Uncharacterized protein</fullName>
    </submittedName>
</protein>
<dbReference type="OrthoDB" id="5335812at2759"/>
<name>A0A1L9RGS7_ASPWE</name>
<organism evidence="1 2">
    <name type="scientific">Aspergillus wentii DTO 134E9</name>
    <dbReference type="NCBI Taxonomy" id="1073089"/>
    <lineage>
        <taxon>Eukaryota</taxon>
        <taxon>Fungi</taxon>
        <taxon>Dikarya</taxon>
        <taxon>Ascomycota</taxon>
        <taxon>Pezizomycotina</taxon>
        <taxon>Eurotiomycetes</taxon>
        <taxon>Eurotiomycetidae</taxon>
        <taxon>Eurotiales</taxon>
        <taxon>Aspergillaceae</taxon>
        <taxon>Aspergillus</taxon>
        <taxon>Aspergillus subgen. Cremei</taxon>
    </lineage>
</organism>
<dbReference type="GeneID" id="63751538"/>
<dbReference type="VEuPathDB" id="FungiDB:ASPWEDRAFT_41960"/>
<dbReference type="InterPro" id="IPR053267">
    <property type="entry name" value="Verrucosidin_biosynth-assoc"/>
</dbReference>
<dbReference type="EMBL" id="KV878213">
    <property type="protein sequence ID" value="OJJ34057.1"/>
    <property type="molecule type" value="Genomic_DNA"/>
</dbReference>
<dbReference type="RefSeq" id="XP_040687733.1">
    <property type="nucleotide sequence ID" value="XM_040835690.1"/>
</dbReference>
<keyword evidence="2" id="KW-1185">Reference proteome</keyword>
<evidence type="ECO:0000313" key="1">
    <source>
        <dbReference type="EMBL" id="OJJ34057.1"/>
    </source>
</evidence>
<dbReference type="Proteomes" id="UP000184383">
    <property type="component" value="Unassembled WGS sequence"/>
</dbReference>
<dbReference type="AlphaFoldDB" id="A0A1L9RGS7"/>
<sequence length="311" mass="34912">MAVIPMAGASIRLAFLPDFSGLSIHLNPSKPLHNYYSLHPILFEYHTCRTMPLNVQASEEGCWESSPCMEMHDPCSLEPLVHPPKFMGREAEHTGRPENHFPQSVSANEFPSGWQLSTNQGVTTPPMDGTEFVNVDLNAWYPHYTACLQHFLDHAQHSAPVQAVAAFINIRLPYQRPTDPVWRFSGAQPVDSTSVIGAAPTSSAYVSLRPYLRRLIVTGQDTPTVLHAFFGGDWVTGIGCICKQERVNYLFTAKSSGWAATKSTYDILPDQQTPCLRPLREPSEEELRSAETRWSEWLAMEDWMVGPRSPW</sequence>